<evidence type="ECO:0000256" key="3">
    <source>
        <dbReference type="ARBA" id="ARBA00023002"/>
    </source>
</evidence>
<sequence>MSNAAANGASEELNRSLSLDSLFSVKGLVAVVTGGGTGIGLMCTQALAAHGAKVYITGRRADALNKATENYHKHAKGEIIGIQADVTSKEDLERLVRQITEKEPNGIQILINNAGIAGPKSNIAHQDRPIEEFSGEIIKTESLEDWDSVWRTNVSGIYFTTVHFLPLLKLGSNSQSQYRSGVINISSMSGMIKVSQSHFCYNASKAAAIHLTKMMATDMGNLGIRFNSIAPGYFPSEMPLRFSRGKNDISDKFDAAERKVPAGRPGRLEEMAATVLYLCGKGGQYCDGLILNIDGGVLQYV</sequence>
<evidence type="ECO:0000256" key="1">
    <source>
        <dbReference type="ARBA" id="ARBA00006484"/>
    </source>
</evidence>
<dbReference type="FunFam" id="3.40.50.720:FF:000084">
    <property type="entry name" value="Short-chain dehydrogenase reductase"/>
    <property type="match status" value="1"/>
</dbReference>
<dbReference type="Gene3D" id="3.40.50.720">
    <property type="entry name" value="NAD(P)-binding Rossmann-like Domain"/>
    <property type="match status" value="1"/>
</dbReference>
<dbReference type="PANTHER" id="PTHR43618:SF4">
    <property type="entry name" value="SHORT CHAIN DEHYDROGENASE_REDUCTASE FAMILY (AFU_ORTHOLOGUE AFUA_7G04540)"/>
    <property type="match status" value="1"/>
</dbReference>
<reference evidence="4" key="1">
    <citation type="submission" date="2022-06" db="EMBL/GenBank/DDBJ databases">
        <authorList>
            <consortium name="SYNGENTA / RWTH Aachen University"/>
        </authorList>
    </citation>
    <scope>NUCLEOTIDE SEQUENCE</scope>
</reference>
<dbReference type="InterPro" id="IPR052178">
    <property type="entry name" value="Sec_Metab_Biosynth_SDR"/>
</dbReference>
<organism evidence="4 5">
    <name type="scientific">Phakopsora pachyrhizi</name>
    <name type="common">Asian soybean rust disease fungus</name>
    <dbReference type="NCBI Taxonomy" id="170000"/>
    <lineage>
        <taxon>Eukaryota</taxon>
        <taxon>Fungi</taxon>
        <taxon>Dikarya</taxon>
        <taxon>Basidiomycota</taxon>
        <taxon>Pucciniomycotina</taxon>
        <taxon>Pucciniomycetes</taxon>
        <taxon>Pucciniales</taxon>
        <taxon>Phakopsoraceae</taxon>
        <taxon>Phakopsora</taxon>
    </lineage>
</organism>
<dbReference type="PANTHER" id="PTHR43618">
    <property type="entry name" value="7-ALPHA-HYDROXYSTEROID DEHYDROGENASE"/>
    <property type="match status" value="1"/>
</dbReference>
<comment type="caution">
    <text evidence="4">The sequence shown here is derived from an EMBL/GenBank/DDBJ whole genome shotgun (WGS) entry which is preliminary data.</text>
</comment>
<dbReference type="PRINTS" id="PR00081">
    <property type="entry name" value="GDHRDH"/>
</dbReference>
<dbReference type="Proteomes" id="UP001153365">
    <property type="component" value="Unassembled WGS sequence"/>
</dbReference>
<evidence type="ECO:0000256" key="2">
    <source>
        <dbReference type="ARBA" id="ARBA00022857"/>
    </source>
</evidence>
<evidence type="ECO:0000313" key="5">
    <source>
        <dbReference type="Proteomes" id="UP001153365"/>
    </source>
</evidence>
<dbReference type="AlphaFoldDB" id="A0AAV0BHW6"/>
<dbReference type="SUPFAM" id="SSF51735">
    <property type="entry name" value="NAD(P)-binding Rossmann-fold domains"/>
    <property type="match status" value="1"/>
</dbReference>
<evidence type="ECO:0000313" key="4">
    <source>
        <dbReference type="EMBL" id="CAH7685665.1"/>
    </source>
</evidence>
<dbReference type="EMBL" id="CALTRL010005741">
    <property type="protein sequence ID" value="CAH7685665.1"/>
    <property type="molecule type" value="Genomic_DNA"/>
</dbReference>
<gene>
    <name evidence="4" type="ORF">PPACK8108_LOCUS20236</name>
</gene>
<dbReference type="Pfam" id="PF13561">
    <property type="entry name" value="adh_short_C2"/>
    <property type="match status" value="1"/>
</dbReference>
<name>A0AAV0BHW6_PHAPC</name>
<dbReference type="GO" id="GO:0016491">
    <property type="term" value="F:oxidoreductase activity"/>
    <property type="evidence" value="ECO:0007669"/>
    <property type="project" value="UniProtKB-KW"/>
</dbReference>
<comment type="similarity">
    <text evidence="1">Belongs to the short-chain dehydrogenases/reductases (SDR) family.</text>
</comment>
<protein>
    <submittedName>
        <fullName evidence="4">Short chain dehydrogenase/reductase family protein</fullName>
    </submittedName>
</protein>
<dbReference type="PRINTS" id="PR00080">
    <property type="entry name" value="SDRFAMILY"/>
</dbReference>
<dbReference type="InterPro" id="IPR036291">
    <property type="entry name" value="NAD(P)-bd_dom_sf"/>
</dbReference>
<dbReference type="InterPro" id="IPR002347">
    <property type="entry name" value="SDR_fam"/>
</dbReference>
<keyword evidence="5" id="KW-1185">Reference proteome</keyword>
<proteinExistence type="inferred from homology"/>
<accession>A0AAV0BHW6</accession>
<keyword evidence="2" id="KW-0521">NADP</keyword>
<keyword evidence="3" id="KW-0560">Oxidoreductase</keyword>